<comment type="caution">
    <text evidence="13">The sequence shown here is derived from an EMBL/GenBank/DDBJ whole genome shotgun (WGS) entry which is preliminary data.</text>
</comment>
<feature type="transmembrane region" description="Helical" evidence="11">
    <location>
        <begin position="45"/>
        <end position="64"/>
    </location>
</feature>
<name>A0A3S0RJR5_9GAMM</name>
<dbReference type="Gene3D" id="3.55.40.10">
    <property type="entry name" value="minor pseudopilin epsh domain"/>
    <property type="match status" value="1"/>
</dbReference>
<dbReference type="EMBL" id="RYYV01000010">
    <property type="protein sequence ID" value="RUL74045.1"/>
    <property type="molecule type" value="Genomic_DNA"/>
</dbReference>
<evidence type="ECO:0000256" key="10">
    <source>
        <dbReference type="ARBA" id="ARBA00030775"/>
    </source>
</evidence>
<evidence type="ECO:0000256" key="5">
    <source>
        <dbReference type="ARBA" id="ARBA00022519"/>
    </source>
</evidence>
<evidence type="ECO:0000313" key="13">
    <source>
        <dbReference type="EMBL" id="RUL74045.1"/>
    </source>
</evidence>
<organism evidence="13 14">
    <name type="scientific">Dyella choica</name>
    <dbReference type="NCBI Taxonomy" id="1927959"/>
    <lineage>
        <taxon>Bacteria</taxon>
        <taxon>Pseudomonadati</taxon>
        <taxon>Pseudomonadota</taxon>
        <taxon>Gammaproteobacteria</taxon>
        <taxon>Lysobacterales</taxon>
        <taxon>Rhodanobacteraceae</taxon>
        <taxon>Dyella</taxon>
    </lineage>
</organism>
<evidence type="ECO:0000256" key="6">
    <source>
        <dbReference type="ARBA" id="ARBA00022692"/>
    </source>
</evidence>
<evidence type="ECO:0000256" key="2">
    <source>
        <dbReference type="ARBA" id="ARBA00021549"/>
    </source>
</evidence>
<keyword evidence="7 11" id="KW-1133">Transmembrane helix</keyword>
<keyword evidence="8 11" id="KW-0472">Membrane</keyword>
<dbReference type="GO" id="GO:0015628">
    <property type="term" value="P:protein secretion by the type II secretion system"/>
    <property type="evidence" value="ECO:0007669"/>
    <property type="project" value="InterPro"/>
</dbReference>
<accession>A0A3S0RJR5</accession>
<dbReference type="Pfam" id="PF12019">
    <property type="entry name" value="GspH"/>
    <property type="match status" value="1"/>
</dbReference>
<feature type="domain" description="General secretion pathway GspH" evidence="12">
    <location>
        <begin position="82"/>
        <end position="220"/>
    </location>
</feature>
<keyword evidence="6 11" id="KW-0812">Transmembrane</keyword>
<keyword evidence="4" id="KW-0488">Methylation</keyword>
<dbReference type="GO" id="GO:0015627">
    <property type="term" value="C:type II protein secretion system complex"/>
    <property type="evidence" value="ECO:0007669"/>
    <property type="project" value="InterPro"/>
</dbReference>
<dbReference type="Proteomes" id="UP000274358">
    <property type="component" value="Unassembled WGS sequence"/>
</dbReference>
<dbReference type="InterPro" id="IPR012902">
    <property type="entry name" value="N_methyl_site"/>
</dbReference>
<comment type="subcellular location">
    <subcellularLocation>
        <location evidence="1">Cell inner membrane</location>
        <topology evidence="1">Single-pass membrane protein</topology>
    </subcellularLocation>
</comment>
<evidence type="ECO:0000256" key="11">
    <source>
        <dbReference type="SAM" id="Phobius"/>
    </source>
</evidence>
<evidence type="ECO:0000256" key="7">
    <source>
        <dbReference type="ARBA" id="ARBA00022989"/>
    </source>
</evidence>
<dbReference type="AlphaFoldDB" id="A0A3S0RJR5"/>
<dbReference type="GO" id="GO:0005886">
    <property type="term" value="C:plasma membrane"/>
    <property type="evidence" value="ECO:0007669"/>
    <property type="project" value="UniProtKB-SubCell"/>
</dbReference>
<evidence type="ECO:0000256" key="4">
    <source>
        <dbReference type="ARBA" id="ARBA00022481"/>
    </source>
</evidence>
<dbReference type="NCBIfam" id="TIGR02532">
    <property type="entry name" value="IV_pilin_GFxxxE"/>
    <property type="match status" value="1"/>
</dbReference>
<keyword evidence="14" id="KW-1185">Reference proteome</keyword>
<comment type="similarity">
    <text evidence="9">Belongs to the GSP H family.</text>
</comment>
<evidence type="ECO:0000256" key="9">
    <source>
        <dbReference type="ARBA" id="ARBA00025772"/>
    </source>
</evidence>
<evidence type="ECO:0000313" key="14">
    <source>
        <dbReference type="Proteomes" id="UP000274358"/>
    </source>
</evidence>
<keyword evidence="5" id="KW-0997">Cell inner membrane</keyword>
<evidence type="ECO:0000256" key="8">
    <source>
        <dbReference type="ARBA" id="ARBA00023136"/>
    </source>
</evidence>
<proteinExistence type="inferred from homology"/>
<dbReference type="InterPro" id="IPR022346">
    <property type="entry name" value="T2SS_GspH"/>
</dbReference>
<reference evidence="13 14" key="1">
    <citation type="submission" date="2018-12" db="EMBL/GenBank/DDBJ databases">
        <title>Dyella dinghuensis sp. nov. DHOA06 and Dyella choica sp. nov. 4M-K27, isolated from forest soil.</title>
        <authorList>
            <person name="Qiu L.-H."/>
            <person name="Gao Z.-H."/>
        </authorList>
    </citation>
    <scope>NUCLEOTIDE SEQUENCE [LARGE SCALE GENOMIC DNA]</scope>
    <source>
        <strain evidence="13 14">4M-K27</strain>
    </source>
</reference>
<protein>
    <recommendedName>
        <fullName evidence="2">Type II secretion system protein H</fullName>
    </recommendedName>
    <alternativeName>
        <fullName evidence="10">General secretion pathway protein H</fullName>
    </alternativeName>
</protein>
<evidence type="ECO:0000256" key="1">
    <source>
        <dbReference type="ARBA" id="ARBA00004377"/>
    </source>
</evidence>
<evidence type="ECO:0000259" key="12">
    <source>
        <dbReference type="Pfam" id="PF12019"/>
    </source>
</evidence>
<evidence type="ECO:0000256" key="3">
    <source>
        <dbReference type="ARBA" id="ARBA00022475"/>
    </source>
</evidence>
<keyword evidence="3" id="KW-1003">Cell membrane</keyword>
<dbReference type="Pfam" id="PF07963">
    <property type="entry name" value="N_methyl"/>
    <property type="match status" value="1"/>
</dbReference>
<gene>
    <name evidence="13" type="ORF">EKH80_14525</name>
</gene>
<dbReference type="InterPro" id="IPR045584">
    <property type="entry name" value="Pilin-like"/>
</dbReference>
<dbReference type="SUPFAM" id="SSF54523">
    <property type="entry name" value="Pili subunits"/>
    <property type="match status" value="1"/>
</dbReference>
<sequence>MRAAGRVAVVKGSWMGSGRHEQAQSNAIRGQSMSKVHAHRRRARGFTLVELAVVVAIVAIVLVYSTSSYKSITTQNRMASEINDISTDVELARSAAIKQGLPVTICPSANASTATPSCSGSASWNTGWIVFIDTTGNQTFDKTTGDTLLRMHAGLQAGDTLAGSTGTSATGTFSGSVSYLTFNRMGGTSIGGGTNFAALSLHDSASTSAFTRCLIVSFTGQGTIDTQISNAGVCP</sequence>